<feature type="transmembrane region" description="Helical" evidence="1">
    <location>
        <begin position="180"/>
        <end position="202"/>
    </location>
</feature>
<accession>A0A0U1P204</accession>
<protein>
    <submittedName>
        <fullName evidence="2">GAF sensor-containing diguanylate cyclase</fullName>
    </submittedName>
</protein>
<feature type="transmembrane region" description="Helical" evidence="1">
    <location>
        <begin position="38"/>
        <end position="56"/>
    </location>
</feature>
<organism evidence="2 3">
    <name type="scientific">Neobacillus massiliamazoniensis</name>
    <dbReference type="NCBI Taxonomy" id="1499688"/>
    <lineage>
        <taxon>Bacteria</taxon>
        <taxon>Bacillati</taxon>
        <taxon>Bacillota</taxon>
        <taxon>Bacilli</taxon>
        <taxon>Bacillales</taxon>
        <taxon>Bacillaceae</taxon>
        <taxon>Neobacillus</taxon>
    </lineage>
</organism>
<reference evidence="3" key="1">
    <citation type="submission" date="2015-05" db="EMBL/GenBank/DDBJ databases">
        <authorList>
            <person name="Urmite Genomes"/>
        </authorList>
    </citation>
    <scope>NUCLEOTIDE SEQUENCE [LARGE SCALE GENOMIC DNA]</scope>
    <source>
        <strain evidence="3">LF1</strain>
    </source>
</reference>
<feature type="transmembrane region" description="Helical" evidence="1">
    <location>
        <begin position="6"/>
        <end position="26"/>
    </location>
</feature>
<name>A0A0U1P204_9BACI</name>
<dbReference type="Gene3D" id="3.30.450.40">
    <property type="match status" value="1"/>
</dbReference>
<dbReference type="RefSeq" id="WP_245640500.1">
    <property type="nucleotide sequence ID" value="NZ_CVRB01000004.1"/>
</dbReference>
<feature type="transmembrane region" description="Helical" evidence="1">
    <location>
        <begin position="208"/>
        <end position="227"/>
    </location>
</feature>
<gene>
    <name evidence="2" type="ORF">BN000_04315</name>
</gene>
<dbReference type="InterPro" id="IPR029016">
    <property type="entry name" value="GAF-like_dom_sf"/>
</dbReference>
<feature type="transmembrane region" description="Helical" evidence="1">
    <location>
        <begin position="68"/>
        <end position="95"/>
    </location>
</feature>
<evidence type="ECO:0000256" key="1">
    <source>
        <dbReference type="SAM" id="Phobius"/>
    </source>
</evidence>
<keyword evidence="1" id="KW-1133">Transmembrane helix</keyword>
<sequence length="367" mass="41942">MGVNPKAKKVIFLLWILIVPVGMWYTYQTYPPHDADNWVELSAFLLLTVIVATMPIDINNVPIFLIQWITLSTFLSFGLFVEMVFSQIAVIALLLKLRVQKDQYFRFPLNGLMFFIVSLGSGAVFYMLGGQTGVSLVQHPHRLGLAVLYVVLYYVLNQIVLSFYLFLFNGRKVSFFGKDFIVETITTLITFPLGFVLYMLYYQIGLQALLFVGIPFVSVSIIFNRYYSSEKINGFFQKAAEIGHQMAERHEVNGVIDLFIQKLSEMLPVDYAYILETIDDQELKLIRRIEDGEVLSNDLPGLKKNEGIIGNAWVKQKAFLFSSKKEWNDINIGYIHELAESILCVPIARNKKVIAVLLLASKQKRAY</sequence>
<feature type="transmembrane region" description="Helical" evidence="1">
    <location>
        <begin position="146"/>
        <end position="168"/>
    </location>
</feature>
<keyword evidence="1" id="KW-0472">Membrane</keyword>
<proteinExistence type="predicted"/>
<evidence type="ECO:0000313" key="3">
    <source>
        <dbReference type="Proteomes" id="UP000199087"/>
    </source>
</evidence>
<keyword evidence="1" id="KW-0812">Transmembrane</keyword>
<keyword evidence="3" id="KW-1185">Reference proteome</keyword>
<feature type="transmembrane region" description="Helical" evidence="1">
    <location>
        <begin position="107"/>
        <end position="126"/>
    </location>
</feature>
<dbReference type="STRING" id="1499688.BN000_04315"/>
<evidence type="ECO:0000313" key="2">
    <source>
        <dbReference type="EMBL" id="CRK84309.1"/>
    </source>
</evidence>
<dbReference type="SUPFAM" id="SSF55781">
    <property type="entry name" value="GAF domain-like"/>
    <property type="match status" value="1"/>
</dbReference>
<dbReference type="Proteomes" id="UP000199087">
    <property type="component" value="Unassembled WGS sequence"/>
</dbReference>
<dbReference type="EMBL" id="CVRB01000004">
    <property type="protein sequence ID" value="CRK84309.1"/>
    <property type="molecule type" value="Genomic_DNA"/>
</dbReference>
<dbReference type="AlphaFoldDB" id="A0A0U1P204"/>